<name>A0ABZ1QG51_9ACTN</name>
<evidence type="ECO:0000313" key="1">
    <source>
        <dbReference type="EMBL" id="WUN81619.1"/>
    </source>
</evidence>
<gene>
    <name evidence="1" type="ORF">OHA91_25830</name>
</gene>
<keyword evidence="2" id="KW-1185">Reference proteome</keyword>
<reference evidence="1" key="1">
    <citation type="submission" date="2022-10" db="EMBL/GenBank/DDBJ databases">
        <title>The complete genomes of actinobacterial strains from the NBC collection.</title>
        <authorList>
            <person name="Joergensen T.S."/>
            <person name="Alvarez Arevalo M."/>
            <person name="Sterndorff E.B."/>
            <person name="Faurdal D."/>
            <person name="Vuksanovic O."/>
            <person name="Mourched A.-S."/>
            <person name="Charusanti P."/>
            <person name="Shaw S."/>
            <person name="Blin K."/>
            <person name="Weber T."/>
        </authorList>
    </citation>
    <scope>NUCLEOTIDE SEQUENCE</scope>
    <source>
        <strain evidence="1">NBC_00303</strain>
    </source>
</reference>
<dbReference type="RefSeq" id="WP_328740099.1">
    <property type="nucleotide sequence ID" value="NZ_CP108036.1"/>
</dbReference>
<dbReference type="GeneID" id="95499532"/>
<sequence length="59" mass="6725">MNRSKLPLADRIRDALRLVAGRHTVRCPYPGCFIQIRYGFVTPDEAKRLTALAVDHAHH</sequence>
<evidence type="ECO:0000313" key="2">
    <source>
        <dbReference type="Proteomes" id="UP001432312"/>
    </source>
</evidence>
<protein>
    <submittedName>
        <fullName evidence="1">Uncharacterized protein</fullName>
    </submittedName>
</protein>
<dbReference type="EMBL" id="CP108036">
    <property type="protein sequence ID" value="WUN81619.1"/>
    <property type="molecule type" value="Genomic_DNA"/>
</dbReference>
<organism evidence="1 2">
    <name type="scientific">Streptomyces erythrochromogenes</name>
    <dbReference type="NCBI Taxonomy" id="285574"/>
    <lineage>
        <taxon>Bacteria</taxon>
        <taxon>Bacillati</taxon>
        <taxon>Actinomycetota</taxon>
        <taxon>Actinomycetes</taxon>
        <taxon>Kitasatosporales</taxon>
        <taxon>Streptomycetaceae</taxon>
        <taxon>Streptomyces</taxon>
    </lineage>
</organism>
<accession>A0ABZ1QG51</accession>
<proteinExistence type="predicted"/>
<dbReference type="Proteomes" id="UP001432312">
    <property type="component" value="Chromosome"/>
</dbReference>